<dbReference type="InterPro" id="IPR006578">
    <property type="entry name" value="MADF-dom"/>
</dbReference>
<comment type="caution">
    <text evidence="3">The sequence shown here is derived from an EMBL/GenBank/DDBJ whole genome shotgun (WGS) entry which is preliminary data.</text>
</comment>
<reference evidence="3 4" key="1">
    <citation type="submission" date="2018-04" db="EMBL/GenBank/DDBJ databases">
        <title>The genome of golden apple snail Pomacea canaliculata provides insight into stress tolerance and invasive adaptation.</title>
        <authorList>
            <person name="Liu C."/>
            <person name="Liu B."/>
            <person name="Ren Y."/>
            <person name="Zhang Y."/>
            <person name="Wang H."/>
            <person name="Li S."/>
            <person name="Jiang F."/>
            <person name="Yin L."/>
            <person name="Zhang G."/>
            <person name="Qian W."/>
            <person name="Fan W."/>
        </authorList>
    </citation>
    <scope>NUCLEOTIDE SEQUENCE [LARGE SCALE GENOMIC DNA]</scope>
    <source>
        <strain evidence="3">SZHN2017</strain>
        <tissue evidence="3">Muscle</tissue>
    </source>
</reference>
<dbReference type="PANTHER" id="PTHR21505:SF8">
    <property type="entry name" value="DPT-YFP REPRESSOR BY OVEREXPRESSION, ISOFORM D-RELATED"/>
    <property type="match status" value="1"/>
</dbReference>
<name>A0A2T7NLP1_POMCA</name>
<feature type="compositionally biased region" description="Basic and acidic residues" evidence="1">
    <location>
        <begin position="94"/>
        <end position="104"/>
    </location>
</feature>
<accession>A0A2T7NLP1</accession>
<dbReference type="PANTHER" id="PTHR21505">
    <property type="entry name" value="MADF DOMAIN-CONTAINING PROTEIN-RELATED"/>
    <property type="match status" value="1"/>
</dbReference>
<feature type="domain" description="MADF" evidence="2">
    <location>
        <begin position="2"/>
        <end position="74"/>
    </location>
</feature>
<dbReference type="AlphaFoldDB" id="A0A2T7NLP1"/>
<feature type="region of interest" description="Disordered" evidence="1">
    <location>
        <begin position="84"/>
        <end position="192"/>
    </location>
</feature>
<gene>
    <name evidence="3" type="ORF">C0Q70_17883</name>
</gene>
<feature type="compositionally biased region" description="Polar residues" evidence="1">
    <location>
        <begin position="143"/>
        <end position="156"/>
    </location>
</feature>
<proteinExistence type="predicted"/>
<dbReference type="Proteomes" id="UP000245119">
    <property type="component" value="Linkage Group LG11"/>
</dbReference>
<evidence type="ECO:0000313" key="3">
    <source>
        <dbReference type="EMBL" id="PVD22080.1"/>
    </source>
</evidence>
<evidence type="ECO:0000259" key="2">
    <source>
        <dbReference type="Pfam" id="PF10545"/>
    </source>
</evidence>
<dbReference type="EMBL" id="PZQS01000011">
    <property type="protein sequence ID" value="PVD22080.1"/>
    <property type="molecule type" value="Genomic_DNA"/>
</dbReference>
<keyword evidence="4" id="KW-1185">Reference proteome</keyword>
<evidence type="ECO:0000256" key="1">
    <source>
        <dbReference type="SAM" id="MobiDB-lite"/>
    </source>
</evidence>
<protein>
    <recommendedName>
        <fullName evidence="2">MADF domain-containing protein</fullName>
    </recommendedName>
</protein>
<evidence type="ECO:0000313" key="4">
    <source>
        <dbReference type="Proteomes" id="UP000245119"/>
    </source>
</evidence>
<dbReference type="OrthoDB" id="6629625at2759"/>
<feature type="compositionally biased region" description="Acidic residues" evidence="1">
    <location>
        <begin position="120"/>
        <end position="133"/>
    </location>
</feature>
<dbReference type="Pfam" id="PF10545">
    <property type="entry name" value="MADF_DNA_bdg"/>
    <property type="match status" value="1"/>
</dbReference>
<organism evidence="3 4">
    <name type="scientific">Pomacea canaliculata</name>
    <name type="common">Golden apple snail</name>
    <dbReference type="NCBI Taxonomy" id="400727"/>
    <lineage>
        <taxon>Eukaryota</taxon>
        <taxon>Metazoa</taxon>
        <taxon>Spiralia</taxon>
        <taxon>Lophotrochozoa</taxon>
        <taxon>Mollusca</taxon>
        <taxon>Gastropoda</taxon>
        <taxon>Caenogastropoda</taxon>
        <taxon>Architaenioglossa</taxon>
        <taxon>Ampullarioidea</taxon>
        <taxon>Ampullariidae</taxon>
        <taxon>Pomacea</taxon>
    </lineage>
</organism>
<feature type="region of interest" description="Disordered" evidence="1">
    <location>
        <begin position="208"/>
        <end position="236"/>
    </location>
</feature>
<sequence length="330" mass="36950">MQCPEYTQRNAKQAAFRSIVNGMRLETGIFLTADQVIAKIRNIRAQYGRELKKTLESDKTGIPYRSQWRWFNFLDSFLRSHFPKKDDDDDDISEADKEAEKDVEVTGTPTSVPPIKVSADDSDDNADEIDDISDSVSDAPAANSSTSAPVQNLSFTKNRERPQAKCRAPQNHHPISLRSHDPKPQPKVVGPASTPAMRLINDVSLQSVTPERTRKRSRSSAFGPAVSLNSPGSERMPSIPASLSHTLHLMQTLMATTLSSQDHPSFVFAKHISNELDLITDYRRRKKCMIAIQEVILQYQMQEDQMAAVKDERDLSMIFTSLSLHSGLLP</sequence>